<feature type="transmembrane region" description="Helical" evidence="6">
    <location>
        <begin position="21"/>
        <end position="40"/>
    </location>
</feature>
<dbReference type="Pfam" id="PF01566">
    <property type="entry name" value="Nramp"/>
    <property type="match status" value="1"/>
</dbReference>
<reference evidence="7 8" key="1">
    <citation type="submission" date="2020-09" db="EMBL/GenBank/DDBJ databases">
        <title>Draft Genome Sequences of Oil-Oxidizing Bacteria Halomonas titanicae, Marinobacter lutaoensis, and Virgibacillus halodenitrificans Isolated from Highly Saline Environments.</title>
        <authorList>
            <person name="Grouzdev D.S."/>
            <person name="Sokolova D.S."/>
            <person name="Semenova E.M."/>
            <person name="Borzenkov I.A."/>
            <person name="Bidzhieva S.K."/>
            <person name="Poltaraus A.B."/>
            <person name="Nazina T.N."/>
        </authorList>
    </citation>
    <scope>NUCLEOTIDE SEQUENCE [LARGE SCALE GENOMIC DNA]</scope>
    <source>
        <strain evidence="7 8">VKM B-3472D</strain>
    </source>
</reference>
<feature type="transmembrane region" description="Helical" evidence="6">
    <location>
        <begin position="353"/>
        <end position="373"/>
    </location>
</feature>
<feature type="transmembrane region" description="Helical" evidence="6">
    <location>
        <begin position="385"/>
        <end position="406"/>
    </location>
</feature>
<feature type="transmembrane region" description="Helical" evidence="6">
    <location>
        <begin position="285"/>
        <end position="316"/>
    </location>
</feature>
<comment type="caution">
    <text evidence="7">The sequence shown here is derived from an EMBL/GenBank/DDBJ whole genome shotgun (WGS) entry which is preliminary data.</text>
</comment>
<evidence type="ECO:0000256" key="6">
    <source>
        <dbReference type="SAM" id="Phobius"/>
    </source>
</evidence>
<keyword evidence="8" id="KW-1185">Reference proteome</keyword>
<evidence type="ECO:0000256" key="4">
    <source>
        <dbReference type="ARBA" id="ARBA00022989"/>
    </source>
</evidence>
<evidence type="ECO:0000313" key="7">
    <source>
        <dbReference type="EMBL" id="MBD1224583.1"/>
    </source>
</evidence>
<name>A0ABR7VUE9_VIRHA</name>
<feature type="transmembrane region" description="Helical" evidence="6">
    <location>
        <begin position="92"/>
        <end position="112"/>
    </location>
</feature>
<keyword evidence="4 6" id="KW-1133">Transmembrane helix</keyword>
<evidence type="ECO:0000313" key="8">
    <source>
        <dbReference type="Proteomes" id="UP000621631"/>
    </source>
</evidence>
<dbReference type="EMBL" id="JACWEZ010000020">
    <property type="protein sequence ID" value="MBD1224583.1"/>
    <property type="molecule type" value="Genomic_DNA"/>
</dbReference>
<accession>A0ABR7VUE9</accession>
<dbReference type="NCBIfam" id="NF037982">
    <property type="entry name" value="Nramp_1"/>
    <property type="match status" value="1"/>
</dbReference>
<comment type="subcellular location">
    <subcellularLocation>
        <location evidence="1">Membrane</location>
        <topology evidence="1">Multi-pass membrane protein</topology>
    </subcellularLocation>
</comment>
<protein>
    <submittedName>
        <fullName evidence="7">Nramp family divalent metal transporter</fullName>
    </submittedName>
</protein>
<keyword evidence="5 6" id="KW-0472">Membrane</keyword>
<feature type="transmembrane region" description="Helical" evidence="6">
    <location>
        <begin position="46"/>
        <end position="65"/>
    </location>
</feature>
<feature type="transmembrane region" description="Helical" evidence="6">
    <location>
        <begin position="132"/>
        <end position="151"/>
    </location>
</feature>
<dbReference type="PANTHER" id="PTHR11706:SF33">
    <property type="entry name" value="NATURAL RESISTANCE-ASSOCIATED MACROPHAGE PROTEIN 2"/>
    <property type="match status" value="1"/>
</dbReference>
<feature type="transmembrane region" description="Helical" evidence="6">
    <location>
        <begin position="158"/>
        <end position="177"/>
    </location>
</feature>
<evidence type="ECO:0000256" key="1">
    <source>
        <dbReference type="ARBA" id="ARBA00004141"/>
    </source>
</evidence>
<feature type="transmembrane region" description="Helical" evidence="6">
    <location>
        <begin position="197"/>
        <end position="216"/>
    </location>
</feature>
<gene>
    <name evidence="7" type="ORF">IC602_18365</name>
</gene>
<dbReference type="PANTHER" id="PTHR11706">
    <property type="entry name" value="SOLUTE CARRIER PROTEIN FAMILY 11 MEMBER"/>
    <property type="match status" value="1"/>
</dbReference>
<organism evidence="7 8">
    <name type="scientific">Virgibacillus halodenitrificans</name>
    <name type="common">Bacillus halodenitrificans</name>
    <dbReference type="NCBI Taxonomy" id="1482"/>
    <lineage>
        <taxon>Bacteria</taxon>
        <taxon>Bacillati</taxon>
        <taxon>Bacillota</taxon>
        <taxon>Bacilli</taxon>
        <taxon>Bacillales</taxon>
        <taxon>Bacillaceae</taxon>
        <taxon>Virgibacillus</taxon>
    </lineage>
</organism>
<keyword evidence="2" id="KW-0813">Transport</keyword>
<keyword evidence="3 6" id="KW-0812">Transmembrane</keyword>
<sequence>MIICGVEVVKKKRFLSKLKNIGPGAMVGAAIIGPGTVTTASQTGATFGYTLIWAIVFSIIATMFLQEMTTRLGVVSRMDMGTAFRRQFSHPLLRAITVILIVSAITIGNAAYEAGNITGGAIGLGTMTNIPVNVWGIITGIVAGALLLIGNYKVIEKIFIVLIVVMSISFVLTAIVVKPDIAAMAAGFVPKVPDGTAILVISLIGTTIVPYTLFLQSATVQERWKGKEGLHESRFDIIASLLGVMVVSISIIVSAAVAFPLGTGIKNPADMALQLEPILGSWAKYVFSVGIFAAGITSSMTAPLAAAYATTGILGWKQDMKSNRFRGIWAFIILVGVIFSGMGYSPIDLILFSQYANGLILPIIVLFLLLVMNNKRLLGENVNRTWMNIVGWIIFGITVLLTLNAFNII</sequence>
<dbReference type="PRINTS" id="PR00447">
    <property type="entry name" value="NATRESASSCMP"/>
</dbReference>
<proteinExistence type="predicted"/>
<feature type="transmembrane region" description="Helical" evidence="6">
    <location>
        <begin position="237"/>
        <end position="265"/>
    </location>
</feature>
<evidence type="ECO:0000256" key="5">
    <source>
        <dbReference type="ARBA" id="ARBA00023136"/>
    </source>
</evidence>
<feature type="transmembrane region" description="Helical" evidence="6">
    <location>
        <begin position="328"/>
        <end position="347"/>
    </location>
</feature>
<dbReference type="Proteomes" id="UP000621631">
    <property type="component" value="Unassembled WGS sequence"/>
</dbReference>
<evidence type="ECO:0000256" key="2">
    <source>
        <dbReference type="ARBA" id="ARBA00022448"/>
    </source>
</evidence>
<evidence type="ECO:0000256" key="3">
    <source>
        <dbReference type="ARBA" id="ARBA00022692"/>
    </source>
</evidence>
<dbReference type="InterPro" id="IPR001046">
    <property type="entry name" value="NRAMP_fam"/>
</dbReference>